<organism evidence="5 6">
    <name type="scientific">Thlaspi arvense</name>
    <name type="common">Field penny-cress</name>
    <dbReference type="NCBI Taxonomy" id="13288"/>
    <lineage>
        <taxon>Eukaryota</taxon>
        <taxon>Viridiplantae</taxon>
        <taxon>Streptophyta</taxon>
        <taxon>Embryophyta</taxon>
        <taxon>Tracheophyta</taxon>
        <taxon>Spermatophyta</taxon>
        <taxon>Magnoliopsida</taxon>
        <taxon>eudicotyledons</taxon>
        <taxon>Gunneridae</taxon>
        <taxon>Pentapetalae</taxon>
        <taxon>rosids</taxon>
        <taxon>malvids</taxon>
        <taxon>Brassicales</taxon>
        <taxon>Brassicaceae</taxon>
        <taxon>Thlaspideae</taxon>
        <taxon>Thlaspi</taxon>
    </lineage>
</organism>
<feature type="domain" description="TIR" evidence="4">
    <location>
        <begin position="285"/>
        <end position="446"/>
    </location>
</feature>
<dbReference type="SUPFAM" id="SSF52058">
    <property type="entry name" value="L domain-like"/>
    <property type="match status" value="1"/>
</dbReference>
<keyword evidence="6" id="KW-1185">Reference proteome</keyword>
<keyword evidence="1" id="KW-0433">Leucine-rich repeat</keyword>
<dbReference type="InterPro" id="IPR044974">
    <property type="entry name" value="Disease_R_plants"/>
</dbReference>
<reference evidence="5 6" key="1">
    <citation type="submission" date="2022-03" db="EMBL/GenBank/DDBJ databases">
        <authorList>
            <person name="Nunn A."/>
            <person name="Chopra R."/>
            <person name="Nunn A."/>
            <person name="Contreras Garrido A."/>
        </authorList>
    </citation>
    <scope>NUCLEOTIDE SEQUENCE [LARGE SCALE GENOMIC DNA]</scope>
</reference>
<dbReference type="InterPro" id="IPR000157">
    <property type="entry name" value="TIR_dom"/>
</dbReference>
<evidence type="ECO:0000256" key="3">
    <source>
        <dbReference type="ARBA" id="ARBA00023027"/>
    </source>
</evidence>
<dbReference type="EMBL" id="OU466863">
    <property type="protein sequence ID" value="CAH2079927.1"/>
    <property type="molecule type" value="Genomic_DNA"/>
</dbReference>
<dbReference type="Pfam" id="PF23282">
    <property type="entry name" value="WHD_ROQ1"/>
    <property type="match status" value="1"/>
</dbReference>
<dbReference type="SUPFAM" id="SSF52200">
    <property type="entry name" value="Toll/Interleukin receptor TIR domain"/>
    <property type="match status" value="1"/>
</dbReference>
<evidence type="ECO:0000256" key="1">
    <source>
        <dbReference type="ARBA" id="ARBA00022614"/>
    </source>
</evidence>
<evidence type="ECO:0000259" key="4">
    <source>
        <dbReference type="PROSITE" id="PS50104"/>
    </source>
</evidence>
<dbReference type="GO" id="GO:0007165">
    <property type="term" value="P:signal transduction"/>
    <property type="evidence" value="ECO:0007669"/>
    <property type="project" value="InterPro"/>
</dbReference>
<dbReference type="Proteomes" id="UP000836841">
    <property type="component" value="Chromosome 7"/>
</dbReference>
<dbReference type="Pfam" id="PF01582">
    <property type="entry name" value="TIR"/>
    <property type="match status" value="1"/>
</dbReference>
<dbReference type="PANTHER" id="PTHR11017">
    <property type="entry name" value="LEUCINE-RICH REPEAT-CONTAINING PROTEIN"/>
    <property type="match status" value="1"/>
</dbReference>
<keyword evidence="3" id="KW-0520">NAD</keyword>
<proteinExistence type="predicted"/>
<gene>
    <name evidence="5" type="ORF">TAV2_LOCUS25073</name>
</gene>
<dbReference type="InterPro" id="IPR011713">
    <property type="entry name" value="Leu-rich_rpt_3"/>
</dbReference>
<dbReference type="PROSITE" id="PS50104">
    <property type="entry name" value="TIR"/>
    <property type="match status" value="1"/>
</dbReference>
<dbReference type="Gene3D" id="3.80.10.10">
    <property type="entry name" value="Ribonuclease Inhibitor"/>
    <property type="match status" value="1"/>
</dbReference>
<dbReference type="InterPro" id="IPR058192">
    <property type="entry name" value="WHD_ROQ1-like"/>
</dbReference>
<evidence type="ECO:0000256" key="2">
    <source>
        <dbReference type="ARBA" id="ARBA00022737"/>
    </source>
</evidence>
<accession>A0AAU9T9S9</accession>
<dbReference type="GO" id="GO:0006952">
    <property type="term" value="P:defense response"/>
    <property type="evidence" value="ECO:0007669"/>
    <property type="project" value="InterPro"/>
</dbReference>
<dbReference type="Pfam" id="PF07725">
    <property type="entry name" value="LRR_3"/>
    <property type="match status" value="1"/>
</dbReference>
<evidence type="ECO:0000313" key="6">
    <source>
        <dbReference type="Proteomes" id="UP000836841"/>
    </source>
</evidence>
<sequence length="629" mass="73596">MKNLRFLRIYGVLPEYKKLILHLQGGKGLMWHLFRLMERWGFLMRSMHLQDKDHMWRQLRLLEWWSCPIRCMPSNFLPENLVELRMPDSHLEKLWEGAQLLNSLKKMDLRRSKKLKEIPNLSEATNLEELYLVDCWSLVMIPTSIRNLNKLRKLDMKRCKNLQSIPTNIDLESLHSLNFSGCSQLRTFPEISRNILYLFLDETEIEEVPGMIEEIPGLSYMLMNGCSNLKYISPSISKLKHLEVIFFSNSDSLTEERLYDSPSAVATTTDNIHTQLQGASSYRKWKYHVFVSFHGVDVRRGLIGHMLKTFRSQGILPFDDQNIQRGANISHEIDHGIRESRIAVVVLSKNYASTRWCFDELVQIIKCSEEIGQKVIPIFYGVDPSHITKRIQDIRNTFADRSDEQQQQNWIRFLTVVNQLPVYNSQDWVSEADMIQKLAVDISFTLNITPKEFPDVVGIETLKLHYDGLNGKEKALFRHIACFLNNETYENVIRLLEDSELDVGVSLKILFDKSLIQISEERLISLHHVLQNFGRDLALGPFINHPANRQFLMDTSESCDVLIDLSGIRNVFGISFKVQMEERLRRDERFKGIKKLRFMRVYKKSFYGKEVRFHLVKGLHSLWDRLNNT</sequence>
<dbReference type="InterPro" id="IPR035897">
    <property type="entry name" value="Toll_tir_struct_dom_sf"/>
</dbReference>
<name>A0AAU9T9S9_THLAR</name>
<dbReference type="SMART" id="SM00255">
    <property type="entry name" value="TIR"/>
    <property type="match status" value="1"/>
</dbReference>
<dbReference type="InterPro" id="IPR032675">
    <property type="entry name" value="LRR_dom_sf"/>
</dbReference>
<evidence type="ECO:0000313" key="5">
    <source>
        <dbReference type="EMBL" id="CAH2079927.1"/>
    </source>
</evidence>
<keyword evidence="2" id="KW-0677">Repeat</keyword>
<dbReference type="AlphaFoldDB" id="A0AAU9T9S9"/>
<protein>
    <recommendedName>
        <fullName evidence="4">TIR domain-containing protein</fullName>
    </recommendedName>
</protein>
<dbReference type="FunFam" id="3.40.50.10140:FF:000007">
    <property type="entry name" value="Disease resistance protein (TIR-NBS-LRR class)"/>
    <property type="match status" value="1"/>
</dbReference>
<dbReference type="Gene3D" id="3.40.50.10140">
    <property type="entry name" value="Toll/interleukin-1 receptor homology (TIR) domain"/>
    <property type="match status" value="1"/>
</dbReference>
<dbReference type="PANTHER" id="PTHR11017:SF402">
    <property type="entry name" value="TIR DOMAIN-CONTAINING PROTEIN"/>
    <property type="match status" value="1"/>
</dbReference>